<feature type="region of interest" description="Disordered" evidence="7">
    <location>
        <begin position="373"/>
        <end position="469"/>
    </location>
</feature>
<feature type="compositionally biased region" description="Basic residues" evidence="7">
    <location>
        <begin position="517"/>
        <end position="533"/>
    </location>
</feature>
<accession>A0A4T0FCI5</accession>
<evidence type="ECO:0000256" key="6">
    <source>
        <dbReference type="PROSITE-ProRule" id="PRU00094"/>
    </source>
</evidence>
<evidence type="ECO:0000256" key="3">
    <source>
        <dbReference type="ARBA" id="ARBA00022833"/>
    </source>
</evidence>
<comment type="caution">
    <text evidence="9">The sequence shown here is derived from an EMBL/GenBank/DDBJ whole genome shotgun (WGS) entry which is preliminary data.</text>
</comment>
<keyword evidence="2 6" id="KW-0863">Zinc-finger</keyword>
<dbReference type="EMBL" id="SPNW01000102">
    <property type="protein sequence ID" value="TIA85658.1"/>
    <property type="molecule type" value="Genomic_DNA"/>
</dbReference>
<keyword evidence="10" id="KW-1185">Reference proteome</keyword>
<feature type="region of interest" description="Disordered" evidence="7">
    <location>
        <begin position="645"/>
        <end position="675"/>
    </location>
</feature>
<evidence type="ECO:0000259" key="8">
    <source>
        <dbReference type="PROSITE" id="PS50114"/>
    </source>
</evidence>
<evidence type="ECO:0000256" key="5">
    <source>
        <dbReference type="ARBA" id="ARBA00023163"/>
    </source>
</evidence>
<dbReference type="InterPro" id="IPR000014">
    <property type="entry name" value="PAS"/>
</dbReference>
<evidence type="ECO:0000256" key="2">
    <source>
        <dbReference type="ARBA" id="ARBA00022771"/>
    </source>
</evidence>
<dbReference type="GO" id="GO:0043565">
    <property type="term" value="F:sequence-specific DNA binding"/>
    <property type="evidence" value="ECO:0007669"/>
    <property type="project" value="InterPro"/>
</dbReference>
<feature type="domain" description="GATA-type" evidence="8">
    <location>
        <begin position="466"/>
        <end position="501"/>
    </location>
</feature>
<evidence type="ECO:0000256" key="1">
    <source>
        <dbReference type="ARBA" id="ARBA00022723"/>
    </source>
</evidence>
<proteinExistence type="predicted"/>
<feature type="region of interest" description="Disordered" evidence="7">
    <location>
        <begin position="512"/>
        <end position="545"/>
    </location>
</feature>
<name>A0A4T0FCI5_9BASI</name>
<organism evidence="9 10">
    <name type="scientific">Wallemia hederae</name>
    <dbReference type="NCBI Taxonomy" id="1540922"/>
    <lineage>
        <taxon>Eukaryota</taxon>
        <taxon>Fungi</taxon>
        <taxon>Dikarya</taxon>
        <taxon>Basidiomycota</taxon>
        <taxon>Wallemiomycotina</taxon>
        <taxon>Wallemiomycetes</taxon>
        <taxon>Wallemiales</taxon>
        <taxon>Wallemiaceae</taxon>
        <taxon>Wallemia</taxon>
    </lineage>
</organism>
<dbReference type="Pfam" id="PF00320">
    <property type="entry name" value="GATA"/>
    <property type="match status" value="1"/>
</dbReference>
<reference evidence="9 10" key="1">
    <citation type="submission" date="2019-03" db="EMBL/GenBank/DDBJ databases">
        <title>Sequencing 23 genomes of Wallemia ichthyophaga.</title>
        <authorList>
            <person name="Gostincar C."/>
        </authorList>
    </citation>
    <scope>NUCLEOTIDE SEQUENCE [LARGE SCALE GENOMIC DNA]</scope>
    <source>
        <strain evidence="9 10">EXF-5753</strain>
    </source>
</reference>
<dbReference type="Gene3D" id="3.30.450.20">
    <property type="entry name" value="PAS domain"/>
    <property type="match status" value="1"/>
</dbReference>
<protein>
    <recommendedName>
        <fullName evidence="8">GATA-type domain-containing protein</fullName>
    </recommendedName>
</protein>
<dbReference type="PANTHER" id="PTHR47172">
    <property type="entry name" value="OS01G0976800 PROTEIN"/>
    <property type="match status" value="1"/>
</dbReference>
<dbReference type="CDD" id="cd00202">
    <property type="entry name" value="ZnF_GATA"/>
    <property type="match status" value="1"/>
</dbReference>
<keyword evidence="4" id="KW-0805">Transcription regulation</keyword>
<sequence length="675" mass="75002">MQRSLTLSVNEFDSELPPLGSTRCYWVLLDRSFNFVYLDPVLSSHMKSEAQKLVGTSFYDYLHPAESEEAKQDIQSIVDSENIHGSIIRVRFVRLPYIRVQLGSTSPVPSHVSQMCADKHDSTYLPLDLVISSIHDGLYLCFFHAVLDKNPQFNNDAESIWTNWCHTPTFTDKHARVLKQSLLNWSRYQPPAPQKFTIPTRIFQLLRQTSTENMKLGLSQIIYSWPPHDGSTGEGSYQPSSFATLMSEISLNPNTAGQLTGAGTSCTRRFKARHQAKCNDNYYSVQSMFVPYGAIIFACFKIEYEYPMTAAAQPSKRAVIPPSSNSNETTTLFDSTAYDPSLYFNSQPYYQQPAVPAPQLSLLNEWTGYSAPAQASNPPIKDDMTQHLPPPPMASVKDEFSQPSHSPQPPHPQNSSHPHQPSLQPQPAQSSQFPMPSVPPLAKPIPTKGPQASTSASASKVNTKANSDKMACTSCGIEKSPEWRRGPSGKKELCNACGLRYARLVSKSDINGATLSGRRRKSQTKNSTKKNKKVSLSPNPTNSNLTVNAPLNMDPPPNLNVDVNASTLDPLLVPPKGNDIPYDLNGFLSRSPELKQSSGYNAYDNEPSYQKFYNQQMDGAQYHMSTQLPLQLPPQQRNLAFVNQPLYSNDNSSNANQFQFTNPPTNVNPPSSFLP</sequence>
<dbReference type="PROSITE" id="PS00344">
    <property type="entry name" value="GATA_ZN_FINGER_1"/>
    <property type="match status" value="1"/>
</dbReference>
<dbReference type="GO" id="GO:0006355">
    <property type="term" value="P:regulation of DNA-templated transcription"/>
    <property type="evidence" value="ECO:0007669"/>
    <property type="project" value="InterPro"/>
</dbReference>
<dbReference type="SMART" id="SM00401">
    <property type="entry name" value="ZnF_GATA"/>
    <property type="match status" value="1"/>
</dbReference>
<evidence type="ECO:0000256" key="4">
    <source>
        <dbReference type="ARBA" id="ARBA00023015"/>
    </source>
</evidence>
<keyword evidence="1" id="KW-0479">Metal-binding</keyword>
<dbReference type="Proteomes" id="UP000310189">
    <property type="component" value="Unassembled WGS sequence"/>
</dbReference>
<dbReference type="InterPro" id="IPR035965">
    <property type="entry name" value="PAS-like_dom_sf"/>
</dbReference>
<feature type="compositionally biased region" description="Polar residues" evidence="7">
    <location>
        <begin position="450"/>
        <end position="465"/>
    </location>
</feature>
<dbReference type="Gene3D" id="3.30.50.10">
    <property type="entry name" value="Erythroid Transcription Factor GATA-1, subunit A"/>
    <property type="match status" value="1"/>
</dbReference>
<dbReference type="PROSITE" id="PS50114">
    <property type="entry name" value="GATA_ZN_FINGER_2"/>
    <property type="match status" value="1"/>
</dbReference>
<feature type="compositionally biased region" description="Low complexity" evidence="7">
    <location>
        <begin position="661"/>
        <end position="675"/>
    </location>
</feature>
<evidence type="ECO:0000313" key="9">
    <source>
        <dbReference type="EMBL" id="TIA85658.1"/>
    </source>
</evidence>
<keyword evidence="5" id="KW-0804">Transcription</keyword>
<feature type="compositionally biased region" description="Low complexity" evidence="7">
    <location>
        <begin position="413"/>
        <end position="435"/>
    </location>
</feature>
<gene>
    <name evidence="9" type="ORF">E3P99_03925</name>
</gene>
<evidence type="ECO:0000313" key="10">
    <source>
        <dbReference type="Proteomes" id="UP000310189"/>
    </source>
</evidence>
<dbReference type="OrthoDB" id="2162994at2759"/>
<feature type="compositionally biased region" description="Polar residues" evidence="7">
    <location>
        <begin position="534"/>
        <end position="545"/>
    </location>
</feature>
<dbReference type="PANTHER" id="PTHR47172:SF24">
    <property type="entry name" value="GATA ZINC FINGER DOMAIN-CONTAINING PROTEIN 14-RELATED"/>
    <property type="match status" value="1"/>
</dbReference>
<dbReference type="SUPFAM" id="SSF55785">
    <property type="entry name" value="PYP-like sensor domain (PAS domain)"/>
    <property type="match status" value="1"/>
</dbReference>
<dbReference type="InterPro" id="IPR013088">
    <property type="entry name" value="Znf_NHR/GATA"/>
</dbReference>
<dbReference type="AlphaFoldDB" id="A0A4T0FCI5"/>
<evidence type="ECO:0000256" key="7">
    <source>
        <dbReference type="SAM" id="MobiDB-lite"/>
    </source>
</evidence>
<dbReference type="CDD" id="cd00130">
    <property type="entry name" value="PAS"/>
    <property type="match status" value="1"/>
</dbReference>
<feature type="compositionally biased region" description="Polar residues" evidence="7">
    <location>
        <begin position="645"/>
        <end position="660"/>
    </location>
</feature>
<keyword evidence="3" id="KW-0862">Zinc</keyword>
<dbReference type="SUPFAM" id="SSF57716">
    <property type="entry name" value="Glucocorticoid receptor-like (DNA-binding domain)"/>
    <property type="match status" value="1"/>
</dbReference>
<dbReference type="GO" id="GO:0008270">
    <property type="term" value="F:zinc ion binding"/>
    <property type="evidence" value="ECO:0007669"/>
    <property type="project" value="UniProtKB-KW"/>
</dbReference>
<dbReference type="InterPro" id="IPR000679">
    <property type="entry name" value="Znf_GATA"/>
</dbReference>